<dbReference type="PROSITE" id="PS50928">
    <property type="entry name" value="ABC_TM1"/>
    <property type="match status" value="1"/>
</dbReference>
<dbReference type="KEGG" id="cgc:Cyagr_2453"/>
<evidence type="ECO:0000313" key="10">
    <source>
        <dbReference type="EMBL" id="AFY29559.1"/>
    </source>
</evidence>
<dbReference type="Proteomes" id="UP000010388">
    <property type="component" value="Chromosome"/>
</dbReference>
<comment type="similarity">
    <text evidence="8">Belongs to the binding-protein-dependent transport system permease family.</text>
</comment>
<feature type="transmembrane region" description="Helical" evidence="8">
    <location>
        <begin position="53"/>
        <end position="75"/>
    </location>
</feature>
<keyword evidence="3 8" id="KW-0812">Transmembrane</keyword>
<keyword evidence="5 8" id="KW-0472">Membrane</keyword>
<dbReference type="eggNOG" id="COG1732">
    <property type="taxonomic scope" value="Bacteria"/>
</dbReference>
<dbReference type="HOGENOM" id="CLU_038355_0_0_3"/>
<dbReference type="STRING" id="292564.Cyagr_2453"/>
<keyword evidence="2 8" id="KW-0813">Transport</keyword>
<comment type="similarity">
    <text evidence="7">In the N-terminal section; belongs to the binding-protein-dependent transport system permease family.</text>
</comment>
<dbReference type="eggNOG" id="COG1174">
    <property type="taxonomic scope" value="Bacteria"/>
</dbReference>
<dbReference type="InterPro" id="IPR000515">
    <property type="entry name" value="MetI-like"/>
</dbReference>
<evidence type="ECO:0000256" key="8">
    <source>
        <dbReference type="RuleBase" id="RU363032"/>
    </source>
</evidence>
<sequence length="534" mass="56210">MTSRWPPAWWDGALAGEILQRSGEHLLLVGSAIGLALAISLPLGLWISRRPRWAGPVLALASTVQTVPSLAIFGLLLTVPLLGGIGTTPAIVALTLYALLPLLRGLVTGLAQVPPGLKQAGRALGLSGRQVLLHVELPLALPTLMAGLRVATVIGVGVATIAAAIGAGGLGVFIFRGIATVNNGLILAGALPAAAIALLADGGLGLLERRLARRPTGTSSPGRRRVLRLAWGLAGLALGAVLALKLLPPAGAGTVRIGSKSFTEQLILGELLAQQIESSTPLNVKRDFGLGGTGLIHAAVRSGRIDGYVEYTGTAWTTLLGQPPPPPETPDPAREVFAQTRRLYAERFGLTVFPSLGFENSFAILVRRAEARRLGIATISEAAPHTPGWRAGFGYEFLNRPDGFAGLARRYGLRFAQPPEAMDLGLTYRALAEGRVDLIAGDTTNGLIPALDLQQLQDDRHYFPPYDAVPVFHTATLRRRPELVPVIEGLAGRIPAATMQRLNAQVDLDGLDVAEVVRRWRLQQAGVAGAEGAS</sequence>
<dbReference type="CDD" id="cd13613">
    <property type="entry name" value="PBP2_Opu_like_2"/>
    <property type="match status" value="1"/>
</dbReference>
<dbReference type="PANTHER" id="PTHR30177:SF4">
    <property type="entry name" value="OSMOPROTECTANT IMPORT PERMEASE PROTEIN OSMW"/>
    <property type="match status" value="1"/>
</dbReference>
<dbReference type="RefSeq" id="WP_015109997.1">
    <property type="nucleotide sequence ID" value="NC_019675.1"/>
</dbReference>
<dbReference type="PANTHER" id="PTHR30177">
    <property type="entry name" value="GLYCINE BETAINE/L-PROLINE TRANSPORT SYSTEM PERMEASE PROTEIN PROW"/>
    <property type="match status" value="1"/>
</dbReference>
<dbReference type="SUPFAM" id="SSF53850">
    <property type="entry name" value="Periplasmic binding protein-like II"/>
    <property type="match status" value="1"/>
</dbReference>
<evidence type="ECO:0000313" key="11">
    <source>
        <dbReference type="Proteomes" id="UP000010388"/>
    </source>
</evidence>
<dbReference type="SUPFAM" id="SSF161098">
    <property type="entry name" value="MetI-like"/>
    <property type="match status" value="1"/>
</dbReference>
<dbReference type="PATRIC" id="fig|292564.3.peg.2330"/>
<gene>
    <name evidence="10" type="ordered locus">Cyagr_2453</name>
</gene>
<evidence type="ECO:0000256" key="3">
    <source>
        <dbReference type="ARBA" id="ARBA00022692"/>
    </source>
</evidence>
<feature type="domain" description="ABC transmembrane type-1" evidence="9">
    <location>
        <begin position="22"/>
        <end position="204"/>
    </location>
</feature>
<dbReference type="Gene3D" id="1.10.3720.10">
    <property type="entry name" value="MetI-like"/>
    <property type="match status" value="1"/>
</dbReference>
<reference evidence="11" key="1">
    <citation type="journal article" date="2013" name="Proc. Natl. Acad. Sci. U.S.A.">
        <title>Improving the coverage of the cyanobacterial phylum using diversity-driven genome sequencing.</title>
        <authorList>
            <person name="Shih P.M."/>
            <person name="Wu D."/>
            <person name="Latifi A."/>
            <person name="Axen S.D."/>
            <person name="Fewer D.P."/>
            <person name="Talla E."/>
            <person name="Calteau A."/>
            <person name="Cai F."/>
            <person name="Tandeau de Marsac N."/>
            <person name="Rippka R."/>
            <person name="Herdman M."/>
            <person name="Sivonen K."/>
            <person name="Coursin T."/>
            <person name="Laurent T."/>
            <person name="Goodwin L."/>
            <person name="Nolan M."/>
            <person name="Davenport K.W."/>
            <person name="Han C.S."/>
            <person name="Rubin E.M."/>
            <person name="Eisen J.A."/>
            <person name="Woyke T."/>
            <person name="Gugger M."/>
            <person name="Kerfeld C.A."/>
        </authorList>
    </citation>
    <scope>NUCLEOTIDE SEQUENCE [LARGE SCALE GENOMIC DNA]</scope>
    <source>
        <strain evidence="11">ATCC 27147 / PCC 6307</strain>
    </source>
</reference>
<keyword evidence="4 8" id="KW-1133">Transmembrane helix</keyword>
<evidence type="ECO:0000256" key="1">
    <source>
        <dbReference type="ARBA" id="ARBA00004141"/>
    </source>
</evidence>
<feature type="transmembrane region" description="Helical" evidence="8">
    <location>
        <begin position="150"/>
        <end position="179"/>
    </location>
</feature>
<dbReference type="InterPro" id="IPR035906">
    <property type="entry name" value="MetI-like_sf"/>
</dbReference>
<proteinExistence type="inferred from homology"/>
<dbReference type="Pfam" id="PF04069">
    <property type="entry name" value="OpuAC"/>
    <property type="match status" value="1"/>
</dbReference>
<name>K9PAE2_CYAGP</name>
<dbReference type="InterPro" id="IPR007210">
    <property type="entry name" value="ABC_Gly_betaine_transp_sub-bd"/>
</dbReference>
<dbReference type="InterPro" id="IPR051204">
    <property type="entry name" value="ABC_transp_perm/SBD"/>
</dbReference>
<feature type="transmembrane region" description="Helical" evidence="8">
    <location>
        <begin position="81"/>
        <end position="100"/>
    </location>
</feature>
<dbReference type="FunFam" id="1.10.3720.10:FF:000001">
    <property type="entry name" value="Glycine betaine ABC transporter, permease"/>
    <property type="match status" value="1"/>
</dbReference>
<dbReference type="Gene3D" id="3.40.190.10">
    <property type="entry name" value="Periplasmic binding protein-like II"/>
    <property type="match status" value="1"/>
</dbReference>
<dbReference type="OrthoDB" id="9801163at2"/>
<dbReference type="EMBL" id="CP003495">
    <property type="protein sequence ID" value="AFY29559.1"/>
    <property type="molecule type" value="Genomic_DNA"/>
</dbReference>
<comment type="similarity">
    <text evidence="6">In the C-terminal section; belongs to the OsmX family.</text>
</comment>
<feature type="transmembrane region" description="Helical" evidence="8">
    <location>
        <begin position="185"/>
        <end position="207"/>
    </location>
</feature>
<dbReference type="GO" id="GO:0022857">
    <property type="term" value="F:transmembrane transporter activity"/>
    <property type="evidence" value="ECO:0007669"/>
    <property type="project" value="InterPro"/>
</dbReference>
<accession>K9PAE2</accession>
<evidence type="ECO:0000256" key="2">
    <source>
        <dbReference type="ARBA" id="ARBA00022448"/>
    </source>
</evidence>
<feature type="transmembrane region" description="Helical" evidence="8">
    <location>
        <begin position="228"/>
        <end position="247"/>
    </location>
</feature>
<evidence type="ECO:0000256" key="7">
    <source>
        <dbReference type="ARBA" id="ARBA00035652"/>
    </source>
</evidence>
<evidence type="ECO:0000256" key="6">
    <source>
        <dbReference type="ARBA" id="ARBA00035642"/>
    </source>
</evidence>
<protein>
    <submittedName>
        <fullName evidence="10">Periplasmic glycine betaine/choline-binding (Lipo)protein of an ABC-type transport system (Osmoprotectant binding protein)</fullName>
    </submittedName>
</protein>
<dbReference type="Gene3D" id="3.40.190.120">
    <property type="entry name" value="Osmoprotection protein (prox), domain 2"/>
    <property type="match status" value="1"/>
</dbReference>
<organism evidence="10 11">
    <name type="scientific">Cyanobium gracile (strain ATCC 27147 / PCC 6307)</name>
    <dbReference type="NCBI Taxonomy" id="292564"/>
    <lineage>
        <taxon>Bacteria</taxon>
        <taxon>Bacillati</taxon>
        <taxon>Cyanobacteriota</taxon>
        <taxon>Cyanophyceae</taxon>
        <taxon>Synechococcales</taxon>
        <taxon>Prochlorococcaceae</taxon>
        <taxon>Cyanobium</taxon>
    </lineage>
</organism>
<evidence type="ECO:0000256" key="5">
    <source>
        <dbReference type="ARBA" id="ARBA00023136"/>
    </source>
</evidence>
<dbReference type="AlphaFoldDB" id="K9PAE2"/>
<dbReference type="GO" id="GO:0043190">
    <property type="term" value="C:ATP-binding cassette (ABC) transporter complex"/>
    <property type="evidence" value="ECO:0007669"/>
    <property type="project" value="InterPro"/>
</dbReference>
<dbReference type="Pfam" id="PF00528">
    <property type="entry name" value="BPD_transp_1"/>
    <property type="match status" value="1"/>
</dbReference>
<comment type="subcellular location">
    <subcellularLocation>
        <location evidence="8">Cell membrane</location>
        <topology evidence="8">Multi-pass membrane protein</topology>
    </subcellularLocation>
    <subcellularLocation>
        <location evidence="1">Membrane</location>
        <topology evidence="1">Multi-pass membrane protein</topology>
    </subcellularLocation>
</comment>
<evidence type="ECO:0000256" key="4">
    <source>
        <dbReference type="ARBA" id="ARBA00022989"/>
    </source>
</evidence>
<dbReference type="GO" id="GO:0031460">
    <property type="term" value="P:glycine betaine transport"/>
    <property type="evidence" value="ECO:0007669"/>
    <property type="project" value="TreeGrafter"/>
</dbReference>
<feature type="transmembrane region" description="Helical" evidence="8">
    <location>
        <begin position="26"/>
        <end position="46"/>
    </location>
</feature>
<dbReference type="CDD" id="cd06261">
    <property type="entry name" value="TM_PBP2"/>
    <property type="match status" value="1"/>
</dbReference>
<evidence type="ECO:0000259" key="9">
    <source>
        <dbReference type="PROSITE" id="PS50928"/>
    </source>
</evidence>